<comment type="caution">
    <text evidence="2">The sequence shown here is derived from an EMBL/GenBank/DDBJ whole genome shotgun (WGS) entry which is preliminary data.</text>
</comment>
<protein>
    <submittedName>
        <fullName evidence="2">Uncharacterized protein</fullName>
    </submittedName>
</protein>
<gene>
    <name evidence="2" type="ORF">M9458_038576</name>
</gene>
<reference evidence="2 3" key="1">
    <citation type="submission" date="2024-05" db="EMBL/GenBank/DDBJ databases">
        <title>Genome sequencing and assembly of Indian major carp, Cirrhinus mrigala (Hamilton, 1822).</title>
        <authorList>
            <person name="Mohindra V."/>
            <person name="Chowdhury L.M."/>
            <person name="Lal K."/>
            <person name="Jena J.K."/>
        </authorList>
    </citation>
    <scope>NUCLEOTIDE SEQUENCE [LARGE SCALE GENOMIC DNA]</scope>
    <source>
        <strain evidence="2">CM1030</strain>
        <tissue evidence="2">Blood</tissue>
    </source>
</reference>
<feature type="non-terminal residue" evidence="2">
    <location>
        <position position="1"/>
    </location>
</feature>
<evidence type="ECO:0000313" key="3">
    <source>
        <dbReference type="Proteomes" id="UP001529510"/>
    </source>
</evidence>
<dbReference type="EMBL" id="JAMKFB020000019">
    <property type="protein sequence ID" value="KAL0166732.1"/>
    <property type="molecule type" value="Genomic_DNA"/>
</dbReference>
<keyword evidence="3" id="KW-1185">Reference proteome</keyword>
<dbReference type="AlphaFoldDB" id="A0ABD0NY84"/>
<evidence type="ECO:0000256" key="1">
    <source>
        <dbReference type="SAM" id="MobiDB-lite"/>
    </source>
</evidence>
<accession>A0ABD0NY84</accession>
<feature type="region of interest" description="Disordered" evidence="1">
    <location>
        <begin position="1"/>
        <end position="24"/>
    </location>
</feature>
<evidence type="ECO:0000313" key="2">
    <source>
        <dbReference type="EMBL" id="KAL0166732.1"/>
    </source>
</evidence>
<sequence length="98" mass="9850">SANACKRGAMHQQPGGGNTLSGMSPCFQGAQLTLGLVSQGDGIHQPMSQPLFGDSHPLILTFKADKQGLGASEAPGALHVNVQGADGTQQHQAGSASS</sequence>
<feature type="non-terminal residue" evidence="2">
    <location>
        <position position="98"/>
    </location>
</feature>
<proteinExistence type="predicted"/>
<dbReference type="Proteomes" id="UP001529510">
    <property type="component" value="Unassembled WGS sequence"/>
</dbReference>
<organism evidence="2 3">
    <name type="scientific">Cirrhinus mrigala</name>
    <name type="common">Mrigala</name>
    <dbReference type="NCBI Taxonomy" id="683832"/>
    <lineage>
        <taxon>Eukaryota</taxon>
        <taxon>Metazoa</taxon>
        <taxon>Chordata</taxon>
        <taxon>Craniata</taxon>
        <taxon>Vertebrata</taxon>
        <taxon>Euteleostomi</taxon>
        <taxon>Actinopterygii</taxon>
        <taxon>Neopterygii</taxon>
        <taxon>Teleostei</taxon>
        <taxon>Ostariophysi</taxon>
        <taxon>Cypriniformes</taxon>
        <taxon>Cyprinidae</taxon>
        <taxon>Labeoninae</taxon>
        <taxon>Labeonini</taxon>
        <taxon>Cirrhinus</taxon>
    </lineage>
</organism>
<name>A0ABD0NY84_CIRMR</name>